<gene>
    <name evidence="2" type="ORF">CBYS24578_00017820</name>
</gene>
<reference evidence="3" key="1">
    <citation type="submission" date="2019-06" db="EMBL/GenBank/DDBJ databases">
        <authorList>
            <person name="Broberg M."/>
        </authorList>
    </citation>
    <scope>NUCLEOTIDE SEQUENCE [LARGE SCALE GENOMIC DNA]</scope>
</reference>
<evidence type="ECO:0000256" key="1">
    <source>
        <dbReference type="SAM" id="SignalP"/>
    </source>
</evidence>
<accession>A0A9N9Y0S2</accession>
<evidence type="ECO:0000313" key="2">
    <source>
        <dbReference type="EMBL" id="CAG9986902.1"/>
    </source>
</evidence>
<organism evidence="2 3">
    <name type="scientific">Clonostachys byssicola</name>
    <dbReference type="NCBI Taxonomy" id="160290"/>
    <lineage>
        <taxon>Eukaryota</taxon>
        <taxon>Fungi</taxon>
        <taxon>Dikarya</taxon>
        <taxon>Ascomycota</taxon>
        <taxon>Pezizomycotina</taxon>
        <taxon>Sordariomycetes</taxon>
        <taxon>Hypocreomycetidae</taxon>
        <taxon>Hypocreales</taxon>
        <taxon>Bionectriaceae</taxon>
        <taxon>Clonostachys</taxon>
    </lineage>
</organism>
<comment type="caution">
    <text evidence="2">The sequence shown here is derived from an EMBL/GenBank/DDBJ whole genome shotgun (WGS) entry which is preliminary data.</text>
</comment>
<keyword evidence="3" id="KW-1185">Reference proteome</keyword>
<sequence length="136" mass="14435">MKTASILAAGTLIASIASPAVAVGPQGQAVQINTYTDSICTKFSSERQIYYGKSPKVGDCFDLNLGGGVLSLNAVGVWDKDTSATKKGHCKLYSDFKCAGKQDIQRTYWPDGGPGCLNSRGPSGYLWKSAQCFVDN</sequence>
<evidence type="ECO:0000313" key="3">
    <source>
        <dbReference type="Proteomes" id="UP000754883"/>
    </source>
</evidence>
<dbReference type="AlphaFoldDB" id="A0A9N9Y0S2"/>
<reference evidence="2 3" key="2">
    <citation type="submission" date="2021-10" db="EMBL/GenBank/DDBJ databases">
        <authorList>
            <person name="Piombo E."/>
        </authorList>
    </citation>
    <scope>NUCLEOTIDE SEQUENCE [LARGE SCALE GENOMIC DNA]</scope>
</reference>
<proteinExistence type="predicted"/>
<dbReference type="OrthoDB" id="5133123at2759"/>
<dbReference type="Proteomes" id="UP000754883">
    <property type="component" value="Unassembled WGS sequence"/>
</dbReference>
<feature type="chain" id="PRO_5040250889" evidence="1">
    <location>
        <begin position="23"/>
        <end position="136"/>
    </location>
</feature>
<feature type="signal peptide" evidence="1">
    <location>
        <begin position="1"/>
        <end position="22"/>
    </location>
</feature>
<keyword evidence="1" id="KW-0732">Signal</keyword>
<dbReference type="EMBL" id="CABFNO020001406">
    <property type="protein sequence ID" value="CAG9986902.1"/>
    <property type="molecule type" value="Genomic_DNA"/>
</dbReference>
<name>A0A9N9Y0S2_9HYPO</name>
<protein>
    <submittedName>
        <fullName evidence="2">Uncharacterized protein</fullName>
    </submittedName>
</protein>